<dbReference type="KEGG" id="ccun:CCUN_0343"/>
<feature type="transmembrane region" description="Helical" evidence="5">
    <location>
        <begin position="6"/>
        <end position="37"/>
    </location>
</feature>
<keyword evidence="4 5" id="KW-0472">Membrane</keyword>
<reference evidence="6 7" key="1">
    <citation type="submission" date="2017-04" db="EMBL/GenBank/DDBJ databases">
        <title>Complete genome sequence of the Campylobacter cuniculorum type strain LMG24588.</title>
        <authorList>
            <person name="Miller W.G."/>
            <person name="Yee E."/>
            <person name="Revez J."/>
            <person name="Bono J.L."/>
            <person name="Rossi M."/>
        </authorList>
    </citation>
    <scope>NUCLEOTIDE SEQUENCE [LARGE SCALE GENOMIC DNA]</scope>
    <source>
        <strain evidence="6 7">LMG 24588</strain>
    </source>
</reference>
<dbReference type="AlphaFoldDB" id="A0A1W6BV86"/>
<dbReference type="PANTHER" id="PTHR43701:SF2">
    <property type="entry name" value="MEMBRANE TRANSPORTER PROTEIN YJNA-RELATED"/>
    <property type="match status" value="1"/>
</dbReference>
<feature type="transmembrane region" description="Helical" evidence="5">
    <location>
        <begin position="44"/>
        <end position="64"/>
    </location>
</feature>
<comment type="similarity">
    <text evidence="5">Belongs to the 4-toluene sulfonate uptake permease (TSUP) (TC 2.A.102) family.</text>
</comment>
<evidence type="ECO:0000313" key="6">
    <source>
        <dbReference type="EMBL" id="ARJ55995.1"/>
    </source>
</evidence>
<keyword evidence="5" id="KW-1003">Cell membrane</keyword>
<dbReference type="Proteomes" id="UP000192902">
    <property type="component" value="Chromosome"/>
</dbReference>
<dbReference type="InterPro" id="IPR051598">
    <property type="entry name" value="TSUP/Inactive_protease-like"/>
</dbReference>
<dbReference type="RefSeq" id="WP_027305235.1">
    <property type="nucleotide sequence ID" value="NZ_CP020867.1"/>
</dbReference>
<evidence type="ECO:0000256" key="3">
    <source>
        <dbReference type="ARBA" id="ARBA00022989"/>
    </source>
</evidence>
<evidence type="ECO:0000256" key="5">
    <source>
        <dbReference type="RuleBase" id="RU363041"/>
    </source>
</evidence>
<organism evidence="6 7">
    <name type="scientific">Campylobacter cuniculorum DSM 23162 = LMG 24588</name>
    <dbReference type="NCBI Taxonomy" id="1121267"/>
    <lineage>
        <taxon>Bacteria</taxon>
        <taxon>Pseudomonadati</taxon>
        <taxon>Campylobacterota</taxon>
        <taxon>Epsilonproteobacteria</taxon>
        <taxon>Campylobacterales</taxon>
        <taxon>Campylobacteraceae</taxon>
        <taxon>Campylobacter</taxon>
    </lineage>
</organism>
<evidence type="ECO:0000256" key="4">
    <source>
        <dbReference type="ARBA" id="ARBA00023136"/>
    </source>
</evidence>
<dbReference type="GO" id="GO:0016787">
    <property type="term" value="F:hydrolase activity"/>
    <property type="evidence" value="ECO:0007669"/>
    <property type="project" value="UniProtKB-KW"/>
</dbReference>
<dbReference type="EMBL" id="CP020867">
    <property type="protein sequence ID" value="ARJ55995.1"/>
    <property type="molecule type" value="Genomic_DNA"/>
</dbReference>
<evidence type="ECO:0000256" key="1">
    <source>
        <dbReference type="ARBA" id="ARBA00004141"/>
    </source>
</evidence>
<sequence length="261" mass="28301">MELFDLFYFIVGIIAGITSGLFGIGGGMIIVPCMLVIGISSHHAIGISVIQMIFSSIFGSYINYKKKKLNLKNGFIVGCGGILGASFSGEILKILSDITLTGIFLATSCLFFLKYAFGIKENPSEIQRSAWSKNIILFCAGAFTGIFAISLGIGGGLLIAPILAYFLGYDSKKVTSLSLFFIIFASVSGSISFLRLDVINHLIIYKGIIVGIASMIGVLIGIKIMEKLRLSSHRKFLLCAYALSIAMTFFGLLRKLEFFTF</sequence>
<accession>A0A1W6BV86</accession>
<feature type="transmembrane region" description="Helical" evidence="5">
    <location>
        <begin position="202"/>
        <end position="224"/>
    </location>
</feature>
<dbReference type="GO" id="GO:0005886">
    <property type="term" value="C:plasma membrane"/>
    <property type="evidence" value="ECO:0007669"/>
    <property type="project" value="UniProtKB-SubCell"/>
</dbReference>
<proteinExistence type="inferred from homology"/>
<keyword evidence="3 5" id="KW-1133">Transmembrane helix</keyword>
<evidence type="ECO:0000313" key="7">
    <source>
        <dbReference type="Proteomes" id="UP000192902"/>
    </source>
</evidence>
<dbReference type="InterPro" id="IPR002781">
    <property type="entry name" value="TM_pro_TauE-like"/>
</dbReference>
<evidence type="ECO:0000256" key="2">
    <source>
        <dbReference type="ARBA" id="ARBA00022692"/>
    </source>
</evidence>
<feature type="transmembrane region" description="Helical" evidence="5">
    <location>
        <begin position="135"/>
        <end position="167"/>
    </location>
</feature>
<dbReference type="Pfam" id="PF01925">
    <property type="entry name" value="TauE"/>
    <property type="match status" value="1"/>
</dbReference>
<dbReference type="PANTHER" id="PTHR43701">
    <property type="entry name" value="MEMBRANE TRANSPORTER PROTEIN MJ0441-RELATED"/>
    <property type="match status" value="1"/>
</dbReference>
<dbReference type="OrthoDB" id="5329774at2"/>
<name>A0A1W6BV86_9BACT</name>
<protein>
    <recommendedName>
        <fullName evidence="5">Probable membrane transporter protein</fullName>
    </recommendedName>
</protein>
<dbReference type="eggNOG" id="COG0730">
    <property type="taxonomic scope" value="Bacteria"/>
</dbReference>
<keyword evidence="6" id="KW-0378">Hydrolase</keyword>
<feature type="transmembrane region" description="Helical" evidence="5">
    <location>
        <begin position="236"/>
        <end position="253"/>
    </location>
</feature>
<comment type="subcellular location">
    <subcellularLocation>
        <location evidence="5">Cell membrane</location>
        <topology evidence="5">Multi-pass membrane protein</topology>
    </subcellularLocation>
    <subcellularLocation>
        <location evidence="1">Membrane</location>
        <topology evidence="1">Multi-pass membrane protein</topology>
    </subcellularLocation>
</comment>
<feature type="transmembrane region" description="Helical" evidence="5">
    <location>
        <begin position="94"/>
        <end position="115"/>
    </location>
</feature>
<keyword evidence="2 5" id="KW-0812">Transmembrane</keyword>
<feature type="transmembrane region" description="Helical" evidence="5">
    <location>
        <begin position="174"/>
        <end position="196"/>
    </location>
</feature>
<feature type="transmembrane region" description="Helical" evidence="5">
    <location>
        <begin position="70"/>
        <end position="87"/>
    </location>
</feature>
<gene>
    <name evidence="6" type="ORF">CCUN_0343</name>
</gene>
<dbReference type="STRING" id="1121267.CCUN_0343"/>